<sequence>MYFYSTCCDVQNRIMSMNSSNSLFVYTTSGTVVNDVLIVSILHTFLGKCANLLLSCACFWRHRGEQKNTILLLVRFRIVAIYSSLNVVFSTFHFVVALQGKHMGEKSGSGALLGCRSTSGRWSCSIFAGMF</sequence>
<gene>
    <name evidence="2" type="ORF">TCIL3000_9_3890</name>
</gene>
<feature type="transmembrane region" description="Helical" evidence="1">
    <location>
        <begin position="72"/>
        <end position="96"/>
    </location>
</feature>
<organism evidence="2">
    <name type="scientific">Trypanosoma congolense (strain IL3000)</name>
    <dbReference type="NCBI Taxonomy" id="1068625"/>
    <lineage>
        <taxon>Eukaryota</taxon>
        <taxon>Discoba</taxon>
        <taxon>Euglenozoa</taxon>
        <taxon>Kinetoplastea</taxon>
        <taxon>Metakinetoplastina</taxon>
        <taxon>Trypanosomatida</taxon>
        <taxon>Trypanosomatidae</taxon>
        <taxon>Trypanosoma</taxon>
        <taxon>Nannomonas</taxon>
    </lineage>
</organism>
<accession>G0UUC5</accession>
<protein>
    <submittedName>
        <fullName evidence="2">Uncharacterized protein</fullName>
    </submittedName>
</protein>
<evidence type="ECO:0000313" key="2">
    <source>
        <dbReference type="EMBL" id="CCC92989.1"/>
    </source>
</evidence>
<dbReference type="AlphaFoldDB" id="G0UUC5"/>
<keyword evidence="1" id="KW-1133">Transmembrane helix</keyword>
<reference evidence="2" key="1">
    <citation type="journal article" date="2012" name="Proc. Natl. Acad. Sci. U.S.A.">
        <title>Antigenic diversity is generated by distinct evolutionary mechanisms in African trypanosome species.</title>
        <authorList>
            <person name="Jackson A.P."/>
            <person name="Berry A."/>
            <person name="Aslett M."/>
            <person name="Allison H.C."/>
            <person name="Burton P."/>
            <person name="Vavrova-Anderson J."/>
            <person name="Brown R."/>
            <person name="Browne H."/>
            <person name="Corton N."/>
            <person name="Hauser H."/>
            <person name="Gamble J."/>
            <person name="Gilderthorp R."/>
            <person name="Marcello L."/>
            <person name="McQuillan J."/>
            <person name="Otto T.D."/>
            <person name="Quail M.A."/>
            <person name="Sanders M.J."/>
            <person name="van Tonder A."/>
            <person name="Ginger M.L."/>
            <person name="Field M.C."/>
            <person name="Barry J.D."/>
            <person name="Hertz-Fowler C."/>
            <person name="Berriman M."/>
        </authorList>
    </citation>
    <scope>NUCLEOTIDE SEQUENCE</scope>
    <source>
        <strain evidence="2">IL3000</strain>
    </source>
</reference>
<dbReference type="EMBL" id="HE575322">
    <property type="protein sequence ID" value="CCC92989.1"/>
    <property type="molecule type" value="Genomic_DNA"/>
</dbReference>
<keyword evidence="1" id="KW-0812">Transmembrane</keyword>
<evidence type="ECO:0000256" key="1">
    <source>
        <dbReference type="SAM" id="Phobius"/>
    </source>
</evidence>
<proteinExistence type="predicted"/>
<keyword evidence="1" id="KW-0472">Membrane</keyword>
<name>G0UUC5_TRYCI</name>